<dbReference type="GeneID" id="14406998"/>
<dbReference type="OrthoDB" id="141851at2157"/>
<reference evidence="2" key="1">
    <citation type="submission" date="2012-02" db="EMBL/GenBank/DDBJ databases">
        <title>Complete sequence of chromosome of Methanomethylovorans hollandica DSM 15978.</title>
        <authorList>
            <person name="Lucas S."/>
            <person name="Copeland A."/>
            <person name="Lapidus A."/>
            <person name="Glavina del Rio T."/>
            <person name="Dalin E."/>
            <person name="Tice H."/>
            <person name="Bruce D."/>
            <person name="Goodwin L."/>
            <person name="Pitluck S."/>
            <person name="Peters L."/>
            <person name="Mikhailova N."/>
            <person name="Held B."/>
            <person name="Kyrpides N."/>
            <person name="Mavromatis K."/>
            <person name="Ivanova N."/>
            <person name="Brettin T."/>
            <person name="Detter J.C."/>
            <person name="Han C."/>
            <person name="Larimer F."/>
            <person name="Land M."/>
            <person name="Hauser L."/>
            <person name="Markowitz V."/>
            <person name="Cheng J.-F."/>
            <person name="Hugenholtz P."/>
            <person name="Woyke T."/>
            <person name="Wu D."/>
            <person name="Spring S."/>
            <person name="Schroeder M."/>
            <person name="Brambilla E."/>
            <person name="Klenk H.-P."/>
            <person name="Eisen J.A."/>
        </authorList>
    </citation>
    <scope>NUCLEOTIDE SEQUENCE [LARGE SCALE GENOMIC DNA]</scope>
    <source>
        <strain evidence="2">DSM 15978 / NBRC 107637 / DMS1</strain>
    </source>
</reference>
<dbReference type="RefSeq" id="WP_015324585.1">
    <property type="nucleotide sequence ID" value="NC_019977.1"/>
</dbReference>
<evidence type="ECO:0000313" key="1">
    <source>
        <dbReference type="EMBL" id="AGB49419.1"/>
    </source>
</evidence>
<proteinExistence type="predicted"/>
<organism evidence="1 2">
    <name type="scientific">Methanomethylovorans hollandica (strain DSM 15978 / NBRC 107637 / DMS1)</name>
    <dbReference type="NCBI Taxonomy" id="867904"/>
    <lineage>
        <taxon>Archaea</taxon>
        <taxon>Methanobacteriati</taxon>
        <taxon>Methanobacteriota</taxon>
        <taxon>Stenosarchaea group</taxon>
        <taxon>Methanomicrobia</taxon>
        <taxon>Methanosarcinales</taxon>
        <taxon>Methanosarcinaceae</taxon>
        <taxon>Methanomethylovorans</taxon>
    </lineage>
</organism>
<accession>L0KZK4</accession>
<dbReference type="Proteomes" id="UP000010866">
    <property type="component" value="Chromosome"/>
</dbReference>
<name>L0KZK4_METHD</name>
<sequence length="105" mass="11929">MDLEETTDNRKKKTKSFALDENLVEKLEKLSKRGDYGSQSNIVSVALYEFFSKHGVVADSREVETLIQEYMHSTEGEALIRTILQRALASHTPQTTDDPGIINHY</sequence>
<dbReference type="STRING" id="867904.Metho_1189"/>
<dbReference type="HOGENOM" id="CLU_2230377_0_0_2"/>
<gene>
    <name evidence="1" type="ordered locus">Metho_1189</name>
</gene>
<keyword evidence="2" id="KW-1185">Reference proteome</keyword>
<dbReference type="KEGG" id="mhz:Metho_1189"/>
<dbReference type="AlphaFoldDB" id="L0KZK4"/>
<evidence type="ECO:0000313" key="2">
    <source>
        <dbReference type="Proteomes" id="UP000010866"/>
    </source>
</evidence>
<protein>
    <submittedName>
        <fullName evidence="1">Uncharacterized protein</fullName>
    </submittedName>
</protein>
<dbReference type="EMBL" id="CP003362">
    <property type="protein sequence ID" value="AGB49419.1"/>
    <property type="molecule type" value="Genomic_DNA"/>
</dbReference>